<keyword evidence="3" id="KW-1185">Reference proteome</keyword>
<organism evidence="2 3">
    <name type="scientific">Fistulina hepatica ATCC 64428</name>
    <dbReference type="NCBI Taxonomy" id="1128425"/>
    <lineage>
        <taxon>Eukaryota</taxon>
        <taxon>Fungi</taxon>
        <taxon>Dikarya</taxon>
        <taxon>Basidiomycota</taxon>
        <taxon>Agaricomycotina</taxon>
        <taxon>Agaricomycetes</taxon>
        <taxon>Agaricomycetidae</taxon>
        <taxon>Agaricales</taxon>
        <taxon>Fistulinaceae</taxon>
        <taxon>Fistulina</taxon>
    </lineage>
</organism>
<dbReference type="Proteomes" id="UP000054144">
    <property type="component" value="Unassembled WGS sequence"/>
</dbReference>
<dbReference type="AlphaFoldDB" id="A0A0D7A6A1"/>
<evidence type="ECO:0000256" key="1">
    <source>
        <dbReference type="SAM" id="MobiDB-lite"/>
    </source>
</evidence>
<feature type="compositionally biased region" description="Basic and acidic residues" evidence="1">
    <location>
        <begin position="97"/>
        <end position="117"/>
    </location>
</feature>
<dbReference type="OrthoDB" id="20835at2759"/>
<dbReference type="InterPro" id="IPR013885">
    <property type="entry name" value="DUF1764_euk"/>
</dbReference>
<dbReference type="PANTHER" id="PTHR34066:SF1">
    <property type="entry name" value="DUF1764 FAMILY PROTEIN"/>
    <property type="match status" value="1"/>
</dbReference>
<proteinExistence type="predicted"/>
<dbReference type="EMBL" id="KN882048">
    <property type="protein sequence ID" value="KIY45436.1"/>
    <property type="molecule type" value="Genomic_DNA"/>
</dbReference>
<sequence>MSEIDDIFSGKGFPTPVAPALSVDAKEKKRFSKSKKHKRTEHAVETSSKKAKSTVQTIVDTSDIVKKPKAHNSAKTPSHKPSTLKKNSKPPTGDDQATFRDSRGTGPRRKTEEGWSIYKEDELGIGNEGGDTPLCPFDCQCCECLVEFV</sequence>
<feature type="region of interest" description="Disordered" evidence="1">
    <location>
        <begin position="1"/>
        <end position="117"/>
    </location>
</feature>
<reference evidence="2 3" key="1">
    <citation type="journal article" date="2015" name="Fungal Genet. Biol.">
        <title>Evolution of novel wood decay mechanisms in Agaricales revealed by the genome sequences of Fistulina hepatica and Cylindrobasidium torrendii.</title>
        <authorList>
            <person name="Floudas D."/>
            <person name="Held B.W."/>
            <person name="Riley R."/>
            <person name="Nagy L.G."/>
            <person name="Koehler G."/>
            <person name="Ransdell A.S."/>
            <person name="Younus H."/>
            <person name="Chow J."/>
            <person name="Chiniquy J."/>
            <person name="Lipzen A."/>
            <person name="Tritt A."/>
            <person name="Sun H."/>
            <person name="Haridas S."/>
            <person name="LaButti K."/>
            <person name="Ohm R.A."/>
            <person name="Kues U."/>
            <person name="Blanchette R.A."/>
            <person name="Grigoriev I.V."/>
            <person name="Minto R.E."/>
            <person name="Hibbett D.S."/>
        </authorList>
    </citation>
    <scope>NUCLEOTIDE SEQUENCE [LARGE SCALE GENOMIC DNA]</scope>
    <source>
        <strain evidence="2 3">ATCC 64428</strain>
    </source>
</reference>
<dbReference type="Pfam" id="PF08576">
    <property type="entry name" value="DUF1764"/>
    <property type="match status" value="1"/>
</dbReference>
<feature type="compositionally biased region" description="Basic residues" evidence="1">
    <location>
        <begin position="28"/>
        <end position="40"/>
    </location>
</feature>
<name>A0A0D7A6A1_9AGAR</name>
<evidence type="ECO:0000313" key="3">
    <source>
        <dbReference type="Proteomes" id="UP000054144"/>
    </source>
</evidence>
<dbReference type="PANTHER" id="PTHR34066">
    <property type="entry name" value="GROWTH FACTOR 2"/>
    <property type="match status" value="1"/>
</dbReference>
<accession>A0A0D7A6A1</accession>
<protein>
    <submittedName>
        <fullName evidence="2">DUF1764-domain-containing protein</fullName>
    </submittedName>
</protein>
<evidence type="ECO:0000313" key="2">
    <source>
        <dbReference type="EMBL" id="KIY45436.1"/>
    </source>
</evidence>
<gene>
    <name evidence="2" type="ORF">FISHEDRAFT_49390</name>
</gene>